<dbReference type="CDD" id="cd07732">
    <property type="entry name" value="metallo-hydrolase-like_MBL-fold"/>
    <property type="match status" value="1"/>
</dbReference>
<dbReference type="Gene3D" id="3.40.50.10710">
    <property type="entry name" value="Metallo-hydrolase/oxidoreductase"/>
    <property type="match status" value="1"/>
</dbReference>
<dbReference type="EMBL" id="QNRI01000003">
    <property type="protein sequence ID" value="RBO99958.1"/>
    <property type="molecule type" value="Genomic_DNA"/>
</dbReference>
<dbReference type="SMART" id="SM00849">
    <property type="entry name" value="Lactamase_B"/>
    <property type="match status" value="1"/>
</dbReference>
<dbReference type="RefSeq" id="WP_113868153.1">
    <property type="nucleotide sequence ID" value="NZ_BAABQN010000004.1"/>
</dbReference>
<comment type="caution">
    <text evidence="4">The sequence shown here is derived from an EMBL/GenBank/DDBJ whole genome shotgun (WGS) entry which is preliminary data.</text>
</comment>
<proteinExistence type="predicted"/>
<dbReference type="STRING" id="200904.GCA_900168775_00023"/>
<dbReference type="OrthoDB" id="9803916at2"/>
<name>A0A366EEW5_9BACI</name>
<dbReference type="InterPro" id="IPR036866">
    <property type="entry name" value="RibonucZ/Hydroxyglut_hydro"/>
</dbReference>
<keyword evidence="1" id="KW-0540">Nuclease</keyword>
<dbReference type="GO" id="GO:0003723">
    <property type="term" value="F:RNA binding"/>
    <property type="evidence" value="ECO:0007669"/>
    <property type="project" value="UniProtKB-KW"/>
</dbReference>
<evidence type="ECO:0000256" key="2">
    <source>
        <dbReference type="ARBA" id="ARBA00022884"/>
    </source>
</evidence>
<evidence type="ECO:0000313" key="4">
    <source>
        <dbReference type="EMBL" id="RBO99958.1"/>
    </source>
</evidence>
<keyword evidence="1" id="KW-0378">Hydrolase</keyword>
<feature type="domain" description="Metallo-beta-lactamase" evidence="3">
    <location>
        <begin position="16"/>
        <end position="226"/>
    </location>
</feature>
<dbReference type="Pfam" id="PF12706">
    <property type="entry name" value="Lactamase_B_2"/>
    <property type="match status" value="1"/>
</dbReference>
<evidence type="ECO:0000313" key="5">
    <source>
        <dbReference type="Proteomes" id="UP000252254"/>
    </source>
</evidence>
<dbReference type="Proteomes" id="UP000252254">
    <property type="component" value="Unassembled WGS sequence"/>
</dbReference>
<dbReference type="GO" id="GO:0004527">
    <property type="term" value="F:exonuclease activity"/>
    <property type="evidence" value="ECO:0007669"/>
    <property type="project" value="UniProtKB-KW"/>
</dbReference>
<accession>A0A366EEW5</accession>
<protein>
    <submittedName>
        <fullName evidence="4">Ribonuclease J</fullName>
    </submittedName>
</protein>
<dbReference type="SUPFAM" id="SSF56281">
    <property type="entry name" value="Metallo-hydrolase/oxidoreductase"/>
    <property type="match status" value="1"/>
</dbReference>
<keyword evidence="5" id="KW-1185">Reference proteome</keyword>
<dbReference type="InterPro" id="IPR001279">
    <property type="entry name" value="Metallo-B-lactamas"/>
</dbReference>
<evidence type="ECO:0000256" key="1">
    <source>
        <dbReference type="ARBA" id="ARBA00022839"/>
    </source>
</evidence>
<evidence type="ECO:0000259" key="3">
    <source>
        <dbReference type="SMART" id="SM00849"/>
    </source>
</evidence>
<reference evidence="4 5" key="1">
    <citation type="submission" date="2018-06" db="EMBL/GenBank/DDBJ databases">
        <title>Genomic Encyclopedia of Type Strains, Phase IV (KMG-IV): sequencing the most valuable type-strain genomes for metagenomic binning, comparative biology and taxonomic classification.</title>
        <authorList>
            <person name="Goeker M."/>
        </authorList>
    </citation>
    <scope>NUCLEOTIDE SEQUENCE [LARGE SCALE GENOMIC DNA]</scope>
    <source>
        <strain evidence="4 5">DSM 15140</strain>
    </source>
</reference>
<gene>
    <name evidence="4" type="ORF">DES48_103288</name>
</gene>
<keyword evidence="1" id="KW-0269">Exonuclease</keyword>
<dbReference type="PANTHER" id="PTHR43694">
    <property type="entry name" value="RIBONUCLEASE J"/>
    <property type="match status" value="1"/>
</dbReference>
<keyword evidence="2" id="KW-0694">RNA-binding</keyword>
<sequence>MNQTTITFWGGLRTIGGNIAEIKYGNDRVIFDFGLVYDPSTTIIQTKQRASKYVSDQLQLNAIPMIDGIYQQEDIQAGVYAFEPLKAFEETELNTAVFISHLHLDHIGAMDTIAPQIPVYLSKESKAYFHQLEKIGEGLTKQRDYTGINYQEPLHIGAIKVTPFQTDHDAYGSMAMLVETPDLTVLYSGDIRMHGQHPEYNQTLIKAMQDYTIDLLLLEGTSFRPHTEEESTADQTRVQSEKEIASFIAEKLNAHDRLAVFNIYHRNLDRIEHMIDVGNRTKRTVVFELATAHLADRFASDKQFAILVPSRETLTVWEQDLMDRYPIVNATQINKAPATYFVQNSFDRITDLLDLEVQGALYFHSNGIPLGAFDLNYHALLGLLEQLGLIYQSVNVSGHATQSDILALIDAIQPRLLVPWHSHYPELVIPNNPEQAVFLPAKATYVYNDGTLNKI</sequence>
<dbReference type="AlphaFoldDB" id="A0A366EEW5"/>
<dbReference type="PANTHER" id="PTHR43694:SF1">
    <property type="entry name" value="RIBONUCLEASE J"/>
    <property type="match status" value="1"/>
</dbReference>
<dbReference type="Gene3D" id="3.60.15.10">
    <property type="entry name" value="Ribonuclease Z/Hydroxyacylglutathione hydrolase-like"/>
    <property type="match status" value="1"/>
</dbReference>
<dbReference type="InterPro" id="IPR042173">
    <property type="entry name" value="RNase_J_2"/>
</dbReference>
<organism evidence="4 5">
    <name type="scientific">Paraliobacillus ryukyuensis</name>
    <dbReference type="NCBI Taxonomy" id="200904"/>
    <lineage>
        <taxon>Bacteria</taxon>
        <taxon>Bacillati</taxon>
        <taxon>Bacillota</taxon>
        <taxon>Bacilli</taxon>
        <taxon>Bacillales</taxon>
        <taxon>Bacillaceae</taxon>
        <taxon>Paraliobacillus</taxon>
    </lineage>
</organism>